<feature type="transmembrane region" description="Helical" evidence="5">
    <location>
        <begin position="54"/>
        <end position="74"/>
    </location>
</feature>
<sequence>MVSILLILGIIYCAWKYPPISFALLLHIYLIRSLGEINIHNLCYTGECQISSDFLFGALLPIISLVIIGTKVILTKKIKYTFDLFEILIFLLTSMVILGTNFSYDRAIGLEYSLKFILLGVSYYYIAKLYFSSTQNLASDIKLFFIAQYLIGISLGTIALLLWMSHDSYVVQLTLPGTHPIPFALLLGISFITAFVISTTNGEVFSIQNKYLLFLNNLFMGYLLLLIFLTNVRGVLLATIVTIVMYTLLNPKYILKPKFLIFLTGFISSIILFIINIGIEKFFGRLLQSSDDQSISERVLAYTDSIDIFSNNLFGVGTYSFQFYSFLKYPHNMFMELIVNFGLFGLILIYLILAFIFLLILYLFLNPKNYTLILLFSMLLYFFIESMFSFTLWMHKGLFFSMGIFSTYMSYFYKQKVKKQ</sequence>
<dbReference type="Proteomes" id="UP000075359">
    <property type="component" value="Unassembled WGS sequence"/>
</dbReference>
<gene>
    <name evidence="7" type="ORF">AS592_09285</name>
</gene>
<evidence type="ECO:0000313" key="7">
    <source>
        <dbReference type="EMBL" id="KYJ87308.1"/>
    </source>
</evidence>
<organism evidence="7 8">
    <name type="scientific">Sulfurovum riftiae</name>
    <dbReference type="NCBI Taxonomy" id="1630136"/>
    <lineage>
        <taxon>Bacteria</taxon>
        <taxon>Pseudomonadati</taxon>
        <taxon>Campylobacterota</taxon>
        <taxon>Epsilonproteobacteria</taxon>
        <taxon>Campylobacterales</taxon>
        <taxon>Sulfurovaceae</taxon>
        <taxon>Sulfurovum</taxon>
    </lineage>
</organism>
<dbReference type="EMBL" id="LNKT01000001">
    <property type="protein sequence ID" value="KYJ87308.1"/>
    <property type="molecule type" value="Genomic_DNA"/>
</dbReference>
<keyword evidence="3 5" id="KW-1133">Transmembrane helix</keyword>
<evidence type="ECO:0000256" key="1">
    <source>
        <dbReference type="ARBA" id="ARBA00004141"/>
    </source>
</evidence>
<protein>
    <recommendedName>
        <fullName evidence="6">O-antigen ligase-related domain-containing protein</fullName>
    </recommendedName>
</protein>
<feature type="transmembrane region" description="Helical" evidence="5">
    <location>
        <begin position="183"/>
        <end position="207"/>
    </location>
</feature>
<feature type="transmembrane region" description="Helical" evidence="5">
    <location>
        <begin position="259"/>
        <end position="279"/>
    </location>
</feature>
<feature type="transmembrane region" description="Helical" evidence="5">
    <location>
        <begin position="341"/>
        <end position="365"/>
    </location>
</feature>
<dbReference type="InterPro" id="IPR007016">
    <property type="entry name" value="O-antigen_ligase-rel_domated"/>
</dbReference>
<comment type="caution">
    <text evidence="7">The sequence shown here is derived from an EMBL/GenBank/DDBJ whole genome shotgun (WGS) entry which is preliminary data.</text>
</comment>
<proteinExistence type="predicted"/>
<name>A0A151CIE2_9BACT</name>
<feature type="transmembrane region" description="Helical" evidence="5">
    <location>
        <begin position="112"/>
        <end position="131"/>
    </location>
</feature>
<feature type="transmembrane region" description="Helical" evidence="5">
    <location>
        <begin position="299"/>
        <end position="321"/>
    </location>
</feature>
<keyword evidence="2 5" id="KW-0812">Transmembrane</keyword>
<dbReference type="Pfam" id="PF04932">
    <property type="entry name" value="Wzy_C"/>
    <property type="match status" value="1"/>
</dbReference>
<feature type="transmembrane region" description="Helical" evidence="5">
    <location>
        <begin position="372"/>
        <end position="391"/>
    </location>
</feature>
<feature type="transmembrane region" description="Helical" evidence="5">
    <location>
        <begin position="143"/>
        <end position="163"/>
    </location>
</feature>
<evidence type="ECO:0000256" key="4">
    <source>
        <dbReference type="ARBA" id="ARBA00023136"/>
    </source>
</evidence>
<dbReference type="PANTHER" id="PTHR37422">
    <property type="entry name" value="TEICHURONIC ACID BIOSYNTHESIS PROTEIN TUAE"/>
    <property type="match status" value="1"/>
</dbReference>
<keyword evidence="8" id="KW-1185">Reference proteome</keyword>
<accession>A0A151CIE2</accession>
<evidence type="ECO:0000256" key="3">
    <source>
        <dbReference type="ARBA" id="ARBA00022989"/>
    </source>
</evidence>
<dbReference type="AlphaFoldDB" id="A0A151CIE2"/>
<evidence type="ECO:0000259" key="6">
    <source>
        <dbReference type="Pfam" id="PF04932"/>
    </source>
</evidence>
<feature type="transmembrane region" description="Helical" evidence="5">
    <location>
        <begin position="397"/>
        <end position="413"/>
    </location>
</feature>
<reference evidence="7 8" key="1">
    <citation type="submission" date="2015-11" db="EMBL/GenBank/DDBJ databases">
        <title>Draft genome of Sulfurovum riftiae 1812E, a member of the Epsilonproteobacteria isolated from the tube of the deep-sea hydrothermal vent tubewom Riftia pachyptila.</title>
        <authorList>
            <person name="Vetriani C."/>
            <person name="Giovannelli D."/>
        </authorList>
    </citation>
    <scope>NUCLEOTIDE SEQUENCE [LARGE SCALE GENOMIC DNA]</scope>
    <source>
        <strain evidence="7 8">1812E</strain>
    </source>
</reference>
<comment type="subcellular location">
    <subcellularLocation>
        <location evidence="1">Membrane</location>
        <topology evidence="1">Multi-pass membrane protein</topology>
    </subcellularLocation>
</comment>
<keyword evidence="4 5" id="KW-0472">Membrane</keyword>
<feature type="transmembrane region" description="Helical" evidence="5">
    <location>
        <begin position="81"/>
        <end position="100"/>
    </location>
</feature>
<evidence type="ECO:0000256" key="5">
    <source>
        <dbReference type="SAM" id="Phobius"/>
    </source>
</evidence>
<evidence type="ECO:0000313" key="8">
    <source>
        <dbReference type="Proteomes" id="UP000075359"/>
    </source>
</evidence>
<feature type="transmembrane region" description="Helical" evidence="5">
    <location>
        <begin position="219"/>
        <end position="247"/>
    </location>
</feature>
<dbReference type="OrthoDB" id="2678449at2"/>
<dbReference type="InterPro" id="IPR051533">
    <property type="entry name" value="WaaL-like"/>
</dbReference>
<dbReference type="RefSeq" id="WP_067328057.1">
    <property type="nucleotide sequence ID" value="NZ_LNKT01000001.1"/>
</dbReference>
<dbReference type="STRING" id="1630136.AS592_09285"/>
<dbReference type="GO" id="GO:0016020">
    <property type="term" value="C:membrane"/>
    <property type="evidence" value="ECO:0007669"/>
    <property type="project" value="UniProtKB-SubCell"/>
</dbReference>
<evidence type="ECO:0000256" key="2">
    <source>
        <dbReference type="ARBA" id="ARBA00022692"/>
    </source>
</evidence>
<dbReference type="PANTHER" id="PTHR37422:SF13">
    <property type="entry name" value="LIPOPOLYSACCHARIDE BIOSYNTHESIS PROTEIN PA4999-RELATED"/>
    <property type="match status" value="1"/>
</dbReference>
<feature type="domain" description="O-antigen ligase-related" evidence="6">
    <location>
        <begin position="220"/>
        <end position="349"/>
    </location>
</feature>